<dbReference type="RefSeq" id="WP_037615178.1">
    <property type="nucleotide sequence ID" value="NZ_JPEN01000033.1"/>
</dbReference>
<keyword evidence="2" id="KW-1185">Reference proteome</keyword>
<dbReference type="EMBL" id="JPEN01000033">
    <property type="protein sequence ID" value="KGM37783.1"/>
    <property type="molecule type" value="Genomic_DNA"/>
</dbReference>
<dbReference type="Pfam" id="PF08020">
    <property type="entry name" value="DUF1706"/>
    <property type="match status" value="1"/>
</dbReference>
<gene>
    <name evidence="1" type="ORF">SSIN_0430</name>
</gene>
<dbReference type="InterPro" id="IPR012550">
    <property type="entry name" value="DUF1706"/>
</dbReference>
<evidence type="ECO:0000313" key="1">
    <source>
        <dbReference type="EMBL" id="KGM37783.1"/>
    </source>
</evidence>
<dbReference type="PIRSF" id="PIRSF031551">
    <property type="entry name" value="DUF1706"/>
    <property type="match status" value="1"/>
</dbReference>
<evidence type="ECO:0008006" key="3">
    <source>
        <dbReference type="Google" id="ProtNLM"/>
    </source>
</evidence>
<accession>A0A0A0DIU0</accession>
<evidence type="ECO:0000313" key="2">
    <source>
        <dbReference type="Proteomes" id="UP000030019"/>
    </source>
</evidence>
<dbReference type="SUPFAM" id="SSF109854">
    <property type="entry name" value="DinB/YfiT-like putative metalloenzymes"/>
    <property type="match status" value="1"/>
</dbReference>
<proteinExistence type="predicted"/>
<dbReference type="PANTHER" id="PTHR40658:SF4">
    <property type="entry name" value="HYPOTHETICAL CYTOSOLIC PROTEIN"/>
    <property type="match status" value="1"/>
</dbReference>
<comment type="caution">
    <text evidence="1">The sequence shown here is derived from an EMBL/GenBank/DDBJ whole genome shotgun (WGS) entry which is preliminary data.</text>
</comment>
<dbReference type="Gene3D" id="1.20.120.450">
    <property type="entry name" value="dinb family like domain"/>
    <property type="match status" value="1"/>
</dbReference>
<dbReference type="AlphaFoldDB" id="A0A0A0DIU0"/>
<name>A0A0A0DIU0_9STRE</name>
<dbReference type="STRING" id="176090.SSIN_0430"/>
<sequence length="183" mass="21345">MPRPATKNDLLAAATENFEKLNLLISNMTEEELARPFDFSKNEKKKEAHWKRDRNLRDVLIHLYEWHQLLLNWVQANQRGEEKSFLPAPYNWRTYGEMNVAFWEKHQQTSLEEASSLLASSHRAVLDLAETLTNEELFSKGSYKWTGGTTLGSYFVSATSSHYDWAMKKLKAHQKNCKRNPVQ</sequence>
<dbReference type="InterPro" id="IPR034660">
    <property type="entry name" value="DinB/YfiT-like"/>
</dbReference>
<organism evidence="1 2">
    <name type="scientific">Streptococcus sinensis</name>
    <dbReference type="NCBI Taxonomy" id="176090"/>
    <lineage>
        <taxon>Bacteria</taxon>
        <taxon>Bacillati</taxon>
        <taxon>Bacillota</taxon>
        <taxon>Bacilli</taxon>
        <taxon>Lactobacillales</taxon>
        <taxon>Streptococcaceae</taxon>
        <taxon>Streptococcus</taxon>
    </lineage>
</organism>
<dbReference type="PANTHER" id="PTHR40658">
    <property type="match status" value="1"/>
</dbReference>
<dbReference type="eggNOG" id="COG4283">
    <property type="taxonomic scope" value="Bacteria"/>
</dbReference>
<protein>
    <recommendedName>
        <fullName evidence="3">DinB-like domain-containing protein</fullName>
    </recommendedName>
</protein>
<reference evidence="1 2" key="1">
    <citation type="submission" date="2014-06" db="EMBL/GenBank/DDBJ databases">
        <authorList>
            <person name="Teng J.L."/>
            <person name="Huang Y."/>
            <person name="Tse H."/>
            <person name="Lau S.K."/>
            <person name="Woo P.C."/>
        </authorList>
    </citation>
    <scope>NUCLEOTIDE SEQUENCE [LARGE SCALE GENOMIC DNA]</scope>
    <source>
        <strain evidence="1 2">HKU4</strain>
    </source>
</reference>
<dbReference type="PATRIC" id="fig|176090.4.peg.424"/>
<dbReference type="Proteomes" id="UP000030019">
    <property type="component" value="Unassembled WGS sequence"/>
</dbReference>